<keyword evidence="2" id="KW-1185">Reference proteome</keyword>
<evidence type="ECO:0008006" key="3">
    <source>
        <dbReference type="Google" id="ProtNLM"/>
    </source>
</evidence>
<reference evidence="1" key="1">
    <citation type="submission" date="2023-01" db="EMBL/GenBank/DDBJ databases">
        <authorList>
            <person name="Van Ghelder C."/>
            <person name="Rancurel C."/>
        </authorList>
    </citation>
    <scope>NUCLEOTIDE SEQUENCE</scope>
    <source>
        <strain evidence="1">CNCM I-4278</strain>
    </source>
</reference>
<dbReference type="OrthoDB" id="6058203at2759"/>
<accession>A0A9W4XYU5</accession>
<dbReference type="AlphaFoldDB" id="A0A9W4XYU5"/>
<gene>
    <name evidence="1" type="ORF">PDIGIT_LOCUS13668</name>
</gene>
<sequence>MLLFNLPSEIIGEILNQLEPAAFYVCLQTAKLFRDNALSSKALIRAHLARIPGQRVLSEEVENSPDALLGLFEKRANQHLFNSAGAMADVFAWFPEQTMHSKLSGLLCWKGLSKQELKMWKGLSKRDLKTENTHILAYCEVQPEKAIVTLYSIEDYGVHGHRPQISHIISPRILLCQGALVDHQYKIMKVTSVKFGIAVLYAPLQSIHQSDSEHVLLGQEWKLLLFHLESGHGVSLYRSYNIRPQGSVFIDLAFDSDGNPVVCWKTHAYNNRGMYTSFQVTRHHHPRNSQRVQEVERHRTLELSIDTRSAQDYNYMMSMRGKHIDIIPAPAHLPHYTSPYVDHEHSALFESRDPEFPESIGIFTRPSFGYTLATHHYCSSLRSSDTFGASNGERGCVNTALKFAISREALGASPLSSRKKQGAFLVKAFDFADSCHDFDWDEDRFQQQYLVVARLIAHPDLCNLSTLGLIVAVSPGAHRIAVSSWRTLVVYSLDPQAFLDPDYSLSRAMIPAPDLYMLPSYPENQKERCGWEYYSNANIIESCVELEPVRLECKGVVYGLEWRDENELWGWAENGLVRWTMGSMMKGARGYGSIGGDWLEKANWMDSLNEKQ</sequence>
<comment type="caution">
    <text evidence="1">The sequence shown here is derived from an EMBL/GenBank/DDBJ whole genome shotgun (WGS) entry which is preliminary data.</text>
</comment>
<dbReference type="EMBL" id="CAOQHR010000010">
    <property type="protein sequence ID" value="CAI6340492.1"/>
    <property type="molecule type" value="Genomic_DNA"/>
</dbReference>
<evidence type="ECO:0000313" key="1">
    <source>
        <dbReference type="EMBL" id="CAI6340492.1"/>
    </source>
</evidence>
<proteinExistence type="predicted"/>
<evidence type="ECO:0000313" key="2">
    <source>
        <dbReference type="Proteomes" id="UP001152607"/>
    </source>
</evidence>
<protein>
    <recommendedName>
        <fullName evidence="3">F-box domain-containing protein</fullName>
    </recommendedName>
</protein>
<dbReference type="Proteomes" id="UP001152607">
    <property type="component" value="Unassembled WGS sequence"/>
</dbReference>
<name>A0A9W4XYU5_9PLEO</name>
<organism evidence="1 2">
    <name type="scientific">Periconia digitata</name>
    <dbReference type="NCBI Taxonomy" id="1303443"/>
    <lineage>
        <taxon>Eukaryota</taxon>
        <taxon>Fungi</taxon>
        <taxon>Dikarya</taxon>
        <taxon>Ascomycota</taxon>
        <taxon>Pezizomycotina</taxon>
        <taxon>Dothideomycetes</taxon>
        <taxon>Pleosporomycetidae</taxon>
        <taxon>Pleosporales</taxon>
        <taxon>Massarineae</taxon>
        <taxon>Periconiaceae</taxon>
        <taxon>Periconia</taxon>
    </lineage>
</organism>